<evidence type="ECO:0000313" key="4">
    <source>
        <dbReference type="EMBL" id="MBO3083485.1"/>
    </source>
</evidence>
<evidence type="ECO:0000313" key="5">
    <source>
        <dbReference type="Proteomes" id="UP000678317"/>
    </source>
</evidence>
<accession>A0ABS3SCL0</accession>
<dbReference type="PROSITE" id="PS50977">
    <property type="entry name" value="HTH_TETR_2"/>
    <property type="match status" value="1"/>
</dbReference>
<keyword evidence="5" id="KW-1185">Reference proteome</keyword>
<sequence>MSERTVSAKGARRRDDLARAAAALMLREGPGALTHRRVAAEAGASVSATTYYFGSLDDLAAAAGGALAAAWAEHARAVAADAPAVTVRQDAGRAAGVVADAVLPDGDDARVRSYYEHLLGAGRHPALATAFAGGRSVVDEVVGGLVARVGAPTSAAVTIALVDGAVVTALTEQRPVRVTARTLLVEAWGA</sequence>
<evidence type="ECO:0000259" key="3">
    <source>
        <dbReference type="PROSITE" id="PS50977"/>
    </source>
</evidence>
<comment type="caution">
    <text evidence="4">The sequence shown here is derived from an EMBL/GenBank/DDBJ whole genome shotgun (WGS) entry which is preliminary data.</text>
</comment>
<dbReference type="InterPro" id="IPR009057">
    <property type="entry name" value="Homeodomain-like_sf"/>
</dbReference>
<dbReference type="Proteomes" id="UP000678317">
    <property type="component" value="Unassembled WGS sequence"/>
</dbReference>
<proteinExistence type="predicted"/>
<evidence type="ECO:0000256" key="1">
    <source>
        <dbReference type="ARBA" id="ARBA00023125"/>
    </source>
</evidence>
<feature type="DNA-binding region" description="H-T-H motif" evidence="2">
    <location>
        <begin position="34"/>
        <end position="53"/>
    </location>
</feature>
<dbReference type="InterPro" id="IPR041583">
    <property type="entry name" value="TetR_C_31"/>
</dbReference>
<name>A0ABS3SCL0_9CELL</name>
<dbReference type="InterPro" id="IPR001647">
    <property type="entry name" value="HTH_TetR"/>
</dbReference>
<reference evidence="4 5" key="1">
    <citation type="submission" date="2021-03" db="EMBL/GenBank/DDBJ databases">
        <title>novel species in genus Cellulomonas.</title>
        <authorList>
            <person name="Zhang G."/>
        </authorList>
    </citation>
    <scope>NUCLEOTIDE SEQUENCE [LARGE SCALE GENOMIC DNA]</scope>
    <source>
        <strain evidence="5">zg-ZUI188</strain>
    </source>
</reference>
<keyword evidence="1 2" id="KW-0238">DNA-binding</keyword>
<dbReference type="Gene3D" id="1.10.357.10">
    <property type="entry name" value="Tetracycline Repressor, domain 2"/>
    <property type="match status" value="1"/>
</dbReference>
<dbReference type="EMBL" id="JAGFBM010000001">
    <property type="protein sequence ID" value="MBO3083485.1"/>
    <property type="molecule type" value="Genomic_DNA"/>
</dbReference>
<dbReference type="RefSeq" id="WP_208212347.1">
    <property type="nucleotide sequence ID" value="NZ_CP074404.1"/>
</dbReference>
<dbReference type="Pfam" id="PF17940">
    <property type="entry name" value="TetR_C_31"/>
    <property type="match status" value="1"/>
</dbReference>
<dbReference type="SUPFAM" id="SSF46689">
    <property type="entry name" value="Homeodomain-like"/>
    <property type="match status" value="1"/>
</dbReference>
<gene>
    <name evidence="4" type="ORF">J4035_02435</name>
</gene>
<protein>
    <submittedName>
        <fullName evidence="4">TetR family transcriptional regulator</fullName>
    </submittedName>
</protein>
<organism evidence="4 5">
    <name type="scientific">Cellulomonas fengjieae</name>
    <dbReference type="NCBI Taxonomy" id="2819978"/>
    <lineage>
        <taxon>Bacteria</taxon>
        <taxon>Bacillati</taxon>
        <taxon>Actinomycetota</taxon>
        <taxon>Actinomycetes</taxon>
        <taxon>Micrococcales</taxon>
        <taxon>Cellulomonadaceae</taxon>
        <taxon>Cellulomonas</taxon>
    </lineage>
</organism>
<feature type="domain" description="HTH tetR-type" evidence="3">
    <location>
        <begin position="11"/>
        <end position="71"/>
    </location>
</feature>
<dbReference type="Pfam" id="PF00440">
    <property type="entry name" value="TetR_N"/>
    <property type="match status" value="1"/>
</dbReference>
<evidence type="ECO:0000256" key="2">
    <source>
        <dbReference type="PROSITE-ProRule" id="PRU00335"/>
    </source>
</evidence>